<accession>A0AAN2FCZ0</accession>
<dbReference type="Proteomes" id="UP001158961">
    <property type="component" value="Chromosome"/>
</dbReference>
<name>A0AAN2FCZ0_ENTAG</name>
<evidence type="ECO:0000313" key="2">
    <source>
        <dbReference type="Proteomes" id="UP001158961"/>
    </source>
</evidence>
<reference evidence="1" key="1">
    <citation type="submission" date="2022-05" db="EMBL/GenBank/DDBJ databases">
        <authorList>
            <person name="Pothier F. J."/>
        </authorList>
    </citation>
    <scope>NUCLEOTIDE SEQUENCE</scope>
    <source>
        <strain evidence="1">DAPP-PG734</strain>
    </source>
</reference>
<sequence>MALSYVMLSKYASKIAGESKIKFYADKKS</sequence>
<dbReference type="EMBL" id="OW970315">
    <property type="protein sequence ID" value="CAH6295152.1"/>
    <property type="molecule type" value="Genomic_DNA"/>
</dbReference>
<organism evidence="1 2">
    <name type="scientific">Enterobacter agglomerans</name>
    <name type="common">Erwinia herbicola</name>
    <name type="synonym">Pantoea agglomerans</name>
    <dbReference type="NCBI Taxonomy" id="549"/>
    <lineage>
        <taxon>Bacteria</taxon>
        <taxon>Pseudomonadati</taxon>
        <taxon>Pseudomonadota</taxon>
        <taxon>Gammaproteobacteria</taxon>
        <taxon>Enterobacterales</taxon>
        <taxon>Erwiniaceae</taxon>
        <taxon>Pantoea</taxon>
        <taxon>Pantoea agglomerans group</taxon>
    </lineage>
</organism>
<protein>
    <submittedName>
        <fullName evidence="1">Uncharacterized protein</fullName>
    </submittedName>
</protein>
<dbReference type="AlphaFoldDB" id="A0AAN2FCZ0"/>
<evidence type="ECO:0000313" key="1">
    <source>
        <dbReference type="EMBL" id="CAH6295152.1"/>
    </source>
</evidence>
<proteinExistence type="predicted"/>
<gene>
    <name evidence="1" type="ORF">DAPPPG734_11535</name>
</gene>